<evidence type="ECO:0000313" key="7">
    <source>
        <dbReference type="EMBL" id="ANI13233.1"/>
    </source>
</evidence>
<evidence type="ECO:0000259" key="6">
    <source>
        <dbReference type="Pfam" id="PF00419"/>
    </source>
</evidence>
<comment type="similarity">
    <text evidence="2">Belongs to the fimbrial protein family.</text>
</comment>
<dbReference type="Pfam" id="PF00419">
    <property type="entry name" value="Fimbrial"/>
    <property type="match status" value="1"/>
</dbReference>
<sequence length="328" mass="35783">MFNRTLGCALCLLLCLAAPAAWAKCSFKQGYMKSVYKVELPADLDFPQDLAPGRMLYSSAWQNATGVRIACNASGRVSGRVAGHIGPLLEVPGWYNGGVHSTNVPGVGVAVYWCNRGNSCEPSLPVTSLDWEVGPWDYDPENNWLVLLVKTGPIASGVHDFLGTATVRYDNLDVGELSIHGRLKVTARGCRLDPASSTQTIRLPTVPVDAFQEGGVLPDPWLGRPFDLRMECDPDIRLSYRIDPLYPSNFPDVLANRQGDGLARNVGIQLFRELGGKSVVLPLRMTVFEGWTQGGAQRISLFARYYQTGARVTPGALNTAATFSMIYE</sequence>
<dbReference type="EMBL" id="CP015878">
    <property type="protein sequence ID" value="ANI13233.1"/>
    <property type="molecule type" value="Genomic_DNA"/>
</dbReference>
<dbReference type="InterPro" id="IPR008966">
    <property type="entry name" value="Adhesion_dom_sf"/>
</dbReference>
<dbReference type="InterPro" id="IPR036937">
    <property type="entry name" value="Adhesion_dom_fimbrial_sf"/>
</dbReference>
<evidence type="ECO:0000256" key="1">
    <source>
        <dbReference type="ARBA" id="ARBA00004561"/>
    </source>
</evidence>
<reference evidence="7 8" key="1">
    <citation type="submission" date="2016-05" db="EMBL/GenBank/DDBJ databases">
        <title>Genome Sequence of Pseudomonas citronellolis Strain SJTE-3, an Estrogens and Persistent Organic Pollutants degradation strain.</title>
        <authorList>
            <person name="Liang R."/>
        </authorList>
    </citation>
    <scope>NUCLEOTIDE SEQUENCE [LARGE SCALE GENOMIC DNA]</scope>
    <source>
        <strain evidence="7 8">SJTE-3</strain>
    </source>
</reference>
<dbReference type="PANTHER" id="PTHR33420:SF3">
    <property type="entry name" value="FIMBRIAL SUBUNIT ELFA"/>
    <property type="match status" value="1"/>
</dbReference>
<feature type="domain" description="Fimbrial-type adhesion" evidence="6">
    <location>
        <begin position="184"/>
        <end position="327"/>
    </location>
</feature>
<evidence type="ECO:0000256" key="4">
    <source>
        <dbReference type="ARBA" id="ARBA00023263"/>
    </source>
</evidence>
<dbReference type="SUPFAM" id="SSF49401">
    <property type="entry name" value="Bacterial adhesins"/>
    <property type="match status" value="1"/>
</dbReference>
<name>A0A1A9K8B5_9PSED</name>
<dbReference type="InterPro" id="IPR000259">
    <property type="entry name" value="Adhesion_dom_fimbrial"/>
</dbReference>
<feature type="signal peptide" evidence="5">
    <location>
        <begin position="1"/>
        <end position="23"/>
    </location>
</feature>
<dbReference type="InterPro" id="IPR050263">
    <property type="entry name" value="Bact_Fimbrial_Adh_Pro"/>
</dbReference>
<evidence type="ECO:0000256" key="2">
    <source>
        <dbReference type="ARBA" id="ARBA00006671"/>
    </source>
</evidence>
<feature type="chain" id="PRO_5008391497" description="Fimbrial-type adhesion domain-containing protein" evidence="5">
    <location>
        <begin position="24"/>
        <end position="328"/>
    </location>
</feature>
<comment type="subcellular location">
    <subcellularLocation>
        <location evidence="1">Fimbrium</location>
    </subcellularLocation>
</comment>
<accession>A0A1A9K8B5</accession>
<keyword evidence="3 5" id="KW-0732">Signal</keyword>
<dbReference type="PANTHER" id="PTHR33420">
    <property type="entry name" value="FIMBRIAL SUBUNIT ELFA-RELATED"/>
    <property type="match status" value="1"/>
</dbReference>
<organism evidence="7 8">
    <name type="scientific">Pseudomonas citronellolis</name>
    <dbReference type="NCBI Taxonomy" id="53408"/>
    <lineage>
        <taxon>Bacteria</taxon>
        <taxon>Pseudomonadati</taxon>
        <taxon>Pseudomonadota</taxon>
        <taxon>Gammaproteobacteria</taxon>
        <taxon>Pseudomonadales</taxon>
        <taxon>Pseudomonadaceae</taxon>
        <taxon>Pseudomonas</taxon>
    </lineage>
</organism>
<dbReference type="GO" id="GO:0043709">
    <property type="term" value="P:cell adhesion involved in single-species biofilm formation"/>
    <property type="evidence" value="ECO:0007669"/>
    <property type="project" value="TreeGrafter"/>
</dbReference>
<protein>
    <recommendedName>
        <fullName evidence="6">Fimbrial-type adhesion domain-containing protein</fullName>
    </recommendedName>
</protein>
<dbReference type="Gene3D" id="2.60.40.1090">
    <property type="entry name" value="Fimbrial-type adhesion domain"/>
    <property type="match status" value="1"/>
</dbReference>
<dbReference type="RefSeq" id="WP_058071577.1">
    <property type="nucleotide sequence ID" value="NZ_CP015878.1"/>
</dbReference>
<gene>
    <name evidence="7" type="ORF">A9C11_04225</name>
</gene>
<evidence type="ECO:0000256" key="5">
    <source>
        <dbReference type="SAM" id="SignalP"/>
    </source>
</evidence>
<evidence type="ECO:0000256" key="3">
    <source>
        <dbReference type="ARBA" id="ARBA00022729"/>
    </source>
</evidence>
<dbReference type="GO" id="GO:0009289">
    <property type="term" value="C:pilus"/>
    <property type="evidence" value="ECO:0007669"/>
    <property type="project" value="UniProtKB-SubCell"/>
</dbReference>
<dbReference type="Proteomes" id="UP000077748">
    <property type="component" value="Chromosome"/>
</dbReference>
<proteinExistence type="inferred from homology"/>
<dbReference type="AlphaFoldDB" id="A0A1A9K8B5"/>
<keyword evidence="4" id="KW-0281">Fimbrium</keyword>
<dbReference type="Gene3D" id="2.60.40.3310">
    <property type="match status" value="1"/>
</dbReference>
<evidence type="ECO:0000313" key="8">
    <source>
        <dbReference type="Proteomes" id="UP000077748"/>
    </source>
</evidence>